<dbReference type="SMART" id="SM00264">
    <property type="entry name" value="BAG"/>
    <property type="match status" value="1"/>
</dbReference>
<dbReference type="InterPro" id="IPR040400">
    <property type="entry name" value="BAG5/6/7/8"/>
</dbReference>
<evidence type="ECO:0000259" key="4">
    <source>
        <dbReference type="PROSITE" id="PS51035"/>
    </source>
</evidence>
<feature type="compositionally biased region" description="Basic and acidic residues" evidence="3">
    <location>
        <begin position="156"/>
        <end position="173"/>
    </location>
</feature>
<dbReference type="EMBL" id="JBGMDY010000006">
    <property type="protein sequence ID" value="KAL2329636.1"/>
    <property type="molecule type" value="Genomic_DNA"/>
</dbReference>
<keyword evidence="6" id="KW-1185">Reference proteome</keyword>
<organism evidence="5 6">
    <name type="scientific">Flemingia macrophylla</name>
    <dbReference type="NCBI Taxonomy" id="520843"/>
    <lineage>
        <taxon>Eukaryota</taxon>
        <taxon>Viridiplantae</taxon>
        <taxon>Streptophyta</taxon>
        <taxon>Embryophyta</taxon>
        <taxon>Tracheophyta</taxon>
        <taxon>Spermatophyta</taxon>
        <taxon>Magnoliopsida</taxon>
        <taxon>eudicotyledons</taxon>
        <taxon>Gunneridae</taxon>
        <taxon>Pentapetalae</taxon>
        <taxon>rosids</taxon>
        <taxon>fabids</taxon>
        <taxon>Fabales</taxon>
        <taxon>Fabaceae</taxon>
        <taxon>Papilionoideae</taxon>
        <taxon>50 kb inversion clade</taxon>
        <taxon>NPAAA clade</taxon>
        <taxon>indigoferoid/millettioid clade</taxon>
        <taxon>Phaseoleae</taxon>
        <taxon>Flemingia</taxon>
    </lineage>
</organism>
<dbReference type="Pfam" id="PF02179">
    <property type="entry name" value="BAG"/>
    <property type="match status" value="1"/>
</dbReference>
<proteinExistence type="predicted"/>
<evidence type="ECO:0000256" key="1">
    <source>
        <dbReference type="ARBA" id="ARBA00023186"/>
    </source>
</evidence>
<name>A0ABD1M1G6_9FABA</name>
<feature type="region of interest" description="Disordered" evidence="3">
    <location>
        <begin position="152"/>
        <end position="179"/>
    </location>
</feature>
<comment type="caution">
    <text evidence="5">The sequence shown here is derived from an EMBL/GenBank/DDBJ whole genome shotgun (WGS) entry which is preliminary data.</text>
</comment>
<feature type="coiled-coil region" evidence="2">
    <location>
        <begin position="255"/>
        <end position="314"/>
    </location>
</feature>
<accession>A0ABD1M1G6</accession>
<dbReference type="Proteomes" id="UP001603857">
    <property type="component" value="Unassembled WGS sequence"/>
</dbReference>
<feature type="domain" description="BAG" evidence="4">
    <location>
        <begin position="76"/>
        <end position="140"/>
    </location>
</feature>
<dbReference type="PANTHER" id="PTHR33322">
    <property type="entry name" value="BAG DOMAIN CONTAINING PROTEIN, EXPRESSED"/>
    <property type="match status" value="1"/>
</dbReference>
<keyword evidence="1" id="KW-0143">Chaperone</keyword>
<keyword evidence="2" id="KW-0175">Coiled coil</keyword>
<dbReference type="PROSITE" id="PS50096">
    <property type="entry name" value="IQ"/>
    <property type="match status" value="1"/>
</dbReference>
<sequence>MMQMKNTPMHRARWGMTPPGYNNYRAPSKVVSIPVHFVSSESTRSSSAVMIQKVVRGFLVRNTMRKISAMRVALDRIEREIDVEVVRREQRERLRVVETIMNLLLKLDSVRVLQYSGLRECRKSLIKKAIALQEMVDQIGVVESEKEGECVGEGNCLKDEEGEKNEEVDKENDREEEEGICMEEESIGSATCLDEEKEEVECEEGEEIGAIVGENYLVNDEEGDCEEGEEIEAMVGENCLEKNEEGGRYEGKDKRELLLENMAEENERMMEIMAQLLQRNEMQTRLLTSLTRRVEQLERAYACEKLKKKNKRNAGAKNRKIDRRNSLIGF</sequence>
<protein>
    <recommendedName>
        <fullName evidence="4">BAG domain-containing protein</fullName>
    </recommendedName>
</protein>
<dbReference type="PROSITE" id="PS51035">
    <property type="entry name" value="BAG"/>
    <property type="match status" value="1"/>
</dbReference>
<evidence type="ECO:0000256" key="3">
    <source>
        <dbReference type="SAM" id="MobiDB-lite"/>
    </source>
</evidence>
<dbReference type="InterPro" id="IPR036533">
    <property type="entry name" value="BAG_dom_sf"/>
</dbReference>
<dbReference type="AlphaFoldDB" id="A0ABD1M1G6"/>
<dbReference type="PANTHER" id="PTHR33322:SF4">
    <property type="entry name" value="BAG DOMAIN CONTAINING PROTEIN, EXPRESSED"/>
    <property type="match status" value="1"/>
</dbReference>
<dbReference type="Gene3D" id="1.20.58.120">
    <property type="entry name" value="BAG domain"/>
    <property type="match status" value="1"/>
</dbReference>
<evidence type="ECO:0000313" key="5">
    <source>
        <dbReference type="EMBL" id="KAL2329636.1"/>
    </source>
</evidence>
<reference evidence="5 6" key="1">
    <citation type="submission" date="2024-08" db="EMBL/GenBank/DDBJ databases">
        <title>Insights into the chromosomal genome structure of Flemingia macrophylla.</title>
        <authorList>
            <person name="Ding Y."/>
            <person name="Zhao Y."/>
            <person name="Bi W."/>
            <person name="Wu M."/>
            <person name="Zhao G."/>
            <person name="Gong Y."/>
            <person name="Li W."/>
            <person name="Zhang P."/>
        </authorList>
    </citation>
    <scope>NUCLEOTIDE SEQUENCE [LARGE SCALE GENOMIC DNA]</scope>
    <source>
        <strain evidence="5">DYQJB</strain>
        <tissue evidence="5">Leaf</tissue>
    </source>
</reference>
<dbReference type="InterPro" id="IPR003103">
    <property type="entry name" value="BAG_domain"/>
</dbReference>
<dbReference type="SUPFAM" id="SSF63491">
    <property type="entry name" value="BAG domain"/>
    <property type="match status" value="1"/>
</dbReference>
<evidence type="ECO:0000313" key="6">
    <source>
        <dbReference type="Proteomes" id="UP001603857"/>
    </source>
</evidence>
<gene>
    <name evidence="5" type="ORF">Fmac_017217</name>
</gene>
<evidence type="ECO:0000256" key="2">
    <source>
        <dbReference type="SAM" id="Coils"/>
    </source>
</evidence>